<organism evidence="2 3">
    <name type="scientific">Paenibacillus chitinolyticus</name>
    <dbReference type="NCBI Taxonomy" id="79263"/>
    <lineage>
        <taxon>Bacteria</taxon>
        <taxon>Bacillati</taxon>
        <taxon>Bacillota</taxon>
        <taxon>Bacilli</taxon>
        <taxon>Bacillales</taxon>
        <taxon>Paenibacillaceae</taxon>
        <taxon>Paenibacillus</taxon>
    </lineage>
</organism>
<dbReference type="RefSeq" id="WP_174446791.1">
    <property type="nucleotide sequence ID" value="NZ_CP026520.1"/>
</dbReference>
<accession>A0ABT4F720</accession>
<evidence type="ECO:0000313" key="3">
    <source>
        <dbReference type="Proteomes" id="UP001527202"/>
    </source>
</evidence>
<name>A0ABT4F720_9BACL</name>
<proteinExistence type="predicted"/>
<evidence type="ECO:0000256" key="1">
    <source>
        <dbReference type="SAM" id="MobiDB-lite"/>
    </source>
</evidence>
<dbReference type="GeneID" id="95375652"/>
<dbReference type="Proteomes" id="UP001527202">
    <property type="component" value="Unassembled WGS sequence"/>
</dbReference>
<protein>
    <submittedName>
        <fullName evidence="2">Uncharacterized protein</fullName>
    </submittedName>
</protein>
<evidence type="ECO:0000313" key="2">
    <source>
        <dbReference type="EMBL" id="MCY9594275.1"/>
    </source>
</evidence>
<feature type="compositionally biased region" description="Polar residues" evidence="1">
    <location>
        <begin position="72"/>
        <end position="87"/>
    </location>
</feature>
<reference evidence="2 3" key="1">
    <citation type="submission" date="2022-05" db="EMBL/GenBank/DDBJ databases">
        <title>Genome Sequencing of Bee-Associated Microbes.</title>
        <authorList>
            <person name="Dunlap C."/>
        </authorList>
    </citation>
    <scope>NUCLEOTIDE SEQUENCE [LARGE SCALE GENOMIC DNA]</scope>
    <source>
        <strain evidence="2 3">NRRL B-23120</strain>
    </source>
</reference>
<dbReference type="EMBL" id="JAMDMJ010000001">
    <property type="protein sequence ID" value="MCY9594275.1"/>
    <property type="molecule type" value="Genomic_DNA"/>
</dbReference>
<comment type="caution">
    <text evidence="2">The sequence shown here is derived from an EMBL/GenBank/DDBJ whole genome shotgun (WGS) entry which is preliminary data.</text>
</comment>
<sequence length="95" mass="11205">MVTYDFLRNTYCRSIYVYGTDRFTQRDGFKGIREEYRTPVQLYFAATYGAELLKEALDKGWINQKEYDETRTIMQETVPAQPTPSQSHPEHQTGR</sequence>
<keyword evidence="3" id="KW-1185">Reference proteome</keyword>
<gene>
    <name evidence="2" type="ORF">M5X16_00580</name>
</gene>
<feature type="region of interest" description="Disordered" evidence="1">
    <location>
        <begin position="72"/>
        <end position="95"/>
    </location>
</feature>